<evidence type="ECO:0000256" key="1">
    <source>
        <dbReference type="SAM" id="MobiDB-lite"/>
    </source>
</evidence>
<dbReference type="InterPro" id="IPR010699">
    <property type="entry name" value="DUF1275"/>
</dbReference>
<feature type="transmembrane region" description="Helical" evidence="2">
    <location>
        <begin position="56"/>
        <end position="83"/>
    </location>
</feature>
<dbReference type="Proteomes" id="UP000298264">
    <property type="component" value="Unassembled WGS sequence"/>
</dbReference>
<keyword evidence="4" id="KW-1185">Reference proteome</keyword>
<reference evidence="3" key="1">
    <citation type="journal article" date="2019" name="PLoS Negl. Trop. Dis.">
        <title>Revisiting the worldwide diversity of Leptospira species in the environment.</title>
        <authorList>
            <person name="Vincent A.T."/>
            <person name="Schiettekatte O."/>
            <person name="Bourhy P."/>
            <person name="Veyrier F.J."/>
            <person name="Picardeau M."/>
        </authorList>
    </citation>
    <scope>NUCLEOTIDE SEQUENCE [LARGE SCALE GENOMIC DNA]</scope>
    <source>
        <strain evidence="3">201400974</strain>
    </source>
</reference>
<feature type="compositionally biased region" description="Basic and acidic residues" evidence="1">
    <location>
        <begin position="20"/>
        <end position="29"/>
    </location>
</feature>
<evidence type="ECO:0000256" key="2">
    <source>
        <dbReference type="SAM" id="Phobius"/>
    </source>
</evidence>
<dbReference type="OrthoDB" id="4568693at2"/>
<feature type="transmembrane region" description="Helical" evidence="2">
    <location>
        <begin position="103"/>
        <end position="125"/>
    </location>
</feature>
<dbReference type="PANTHER" id="PTHR37314:SF4">
    <property type="entry name" value="UPF0700 TRANSMEMBRANE PROTEIN YOAK"/>
    <property type="match status" value="1"/>
</dbReference>
<gene>
    <name evidence="3" type="ORF">EHS11_05540</name>
</gene>
<feature type="transmembrane region" description="Helical" evidence="2">
    <location>
        <begin position="137"/>
        <end position="156"/>
    </location>
</feature>
<feature type="transmembrane region" description="Helical" evidence="2">
    <location>
        <begin position="215"/>
        <end position="236"/>
    </location>
</feature>
<feature type="region of interest" description="Disordered" evidence="1">
    <location>
        <begin position="20"/>
        <end position="43"/>
    </location>
</feature>
<feature type="transmembrane region" description="Helical" evidence="2">
    <location>
        <begin position="162"/>
        <end position="180"/>
    </location>
</feature>
<dbReference type="PANTHER" id="PTHR37314">
    <property type="entry name" value="SLR0142 PROTEIN"/>
    <property type="match status" value="1"/>
</dbReference>
<accession>A0A4R9LR13</accession>
<dbReference type="EMBL" id="RQHV01000036">
    <property type="protein sequence ID" value="TGN11971.1"/>
    <property type="molecule type" value="Genomic_DNA"/>
</dbReference>
<evidence type="ECO:0000313" key="3">
    <source>
        <dbReference type="EMBL" id="TGN11971.1"/>
    </source>
</evidence>
<keyword evidence="2" id="KW-1133">Transmembrane helix</keyword>
<sequence>MAFHLGMAFSLLSISKLSDVSRHSREKKPPTRPGKSKKNKGRTLEKIKNTSKTDTYIFIGNAILLVTTAGLINSIAILGIHGSSVAHVTGSASSLAIELSKGVFSYHLGLLIFTFLLGAFASGVFIGSVKFRKQNSYGVLLIIESFILIFGAFLYINEIEIGAYAFSFACGLQNAIVMTYRGSIIRTTHLTGIMTDFGSYLGNKVRGVEVEAWRIYMNFFQILGFLLGSFFGAYFFQEYGIIMIWLPAITCFSIGLSYHIWSHYFRKIIHLH</sequence>
<name>A0A4R9LR13_9LEPT</name>
<dbReference type="Pfam" id="PF06912">
    <property type="entry name" value="DUF1275"/>
    <property type="match status" value="1"/>
</dbReference>
<feature type="transmembrane region" description="Helical" evidence="2">
    <location>
        <begin position="242"/>
        <end position="261"/>
    </location>
</feature>
<keyword evidence="2" id="KW-0472">Membrane</keyword>
<protein>
    <submittedName>
        <fullName evidence="3">DUF1275 domain-containing protein</fullName>
    </submittedName>
</protein>
<comment type="caution">
    <text evidence="3">The sequence shown here is derived from an EMBL/GenBank/DDBJ whole genome shotgun (WGS) entry which is preliminary data.</text>
</comment>
<keyword evidence="2" id="KW-0812">Transmembrane</keyword>
<evidence type="ECO:0000313" key="4">
    <source>
        <dbReference type="Proteomes" id="UP000298264"/>
    </source>
</evidence>
<dbReference type="AlphaFoldDB" id="A0A4R9LR13"/>
<dbReference type="RefSeq" id="WP_135763412.1">
    <property type="nucleotide sequence ID" value="NZ_RQHV01000036.1"/>
</dbReference>
<proteinExistence type="predicted"/>
<organism evidence="3 4">
    <name type="scientific">Leptospira ilyithenensis</name>
    <dbReference type="NCBI Taxonomy" id="2484901"/>
    <lineage>
        <taxon>Bacteria</taxon>
        <taxon>Pseudomonadati</taxon>
        <taxon>Spirochaetota</taxon>
        <taxon>Spirochaetia</taxon>
        <taxon>Leptospirales</taxon>
        <taxon>Leptospiraceae</taxon>
        <taxon>Leptospira</taxon>
    </lineage>
</organism>